<dbReference type="Proteomes" id="UP001177769">
    <property type="component" value="Chromosome"/>
</dbReference>
<protein>
    <submittedName>
        <fullName evidence="1">Uncharacterized protein</fullName>
    </submittedName>
</protein>
<dbReference type="AlphaFoldDB" id="A0AA95NEB0"/>
<accession>A0AA95NEB0</accession>
<reference evidence="1" key="1">
    <citation type="submission" date="2023-01" db="EMBL/GenBank/DDBJ databases">
        <title>Whole genome sequence of Paucibacter sp. S2-9 isolated from pond sediment.</title>
        <authorList>
            <person name="Jung J.Y."/>
        </authorList>
    </citation>
    <scope>NUCLEOTIDE SEQUENCE</scope>
    <source>
        <strain evidence="1">S2-9</strain>
    </source>
</reference>
<sequence length="145" mass="15544">MIQDLSKLALALEYVDLAAGHFLAGGSEHAARLLATAAETLLGDLAKLVNDETHGTEVQDLLASIARAHVPAALPAPHSQMRQQQQGLARAGRMGELPEDDARQATAALLRACWYLLESMGLEAVAPERLRQAIEVSTIWADITL</sequence>
<keyword evidence="2" id="KW-1185">Reference proteome</keyword>
<gene>
    <name evidence="1" type="ORF">PFX98_03095</name>
</gene>
<dbReference type="RefSeq" id="WP_285233708.1">
    <property type="nucleotide sequence ID" value="NZ_CP116346.1"/>
</dbReference>
<evidence type="ECO:0000313" key="2">
    <source>
        <dbReference type="Proteomes" id="UP001177769"/>
    </source>
</evidence>
<evidence type="ECO:0000313" key="1">
    <source>
        <dbReference type="EMBL" id="WIT12610.1"/>
    </source>
</evidence>
<dbReference type="EMBL" id="CP116346">
    <property type="protein sequence ID" value="WIT12610.1"/>
    <property type="molecule type" value="Genomic_DNA"/>
</dbReference>
<dbReference type="KEGG" id="pais:PFX98_03095"/>
<proteinExistence type="predicted"/>
<name>A0AA95NEB0_9BURK</name>
<organism evidence="1 2">
    <name type="scientific">Paucibacter sediminis</name>
    <dbReference type="NCBI Taxonomy" id="3019553"/>
    <lineage>
        <taxon>Bacteria</taxon>
        <taxon>Pseudomonadati</taxon>
        <taxon>Pseudomonadota</taxon>
        <taxon>Betaproteobacteria</taxon>
        <taxon>Burkholderiales</taxon>
        <taxon>Sphaerotilaceae</taxon>
        <taxon>Roseateles</taxon>
    </lineage>
</organism>